<evidence type="ECO:0000256" key="2">
    <source>
        <dbReference type="ARBA" id="ARBA00022679"/>
    </source>
</evidence>
<dbReference type="PANTHER" id="PTHR11927:SF9">
    <property type="entry name" value="L-FUCOSYLTRANSFERASE"/>
    <property type="match status" value="1"/>
</dbReference>
<accession>A0ABR9XFN5</accession>
<keyword evidence="4" id="KW-1185">Reference proteome</keyword>
<dbReference type="PANTHER" id="PTHR11927">
    <property type="entry name" value="GALACTOSIDE 2-L-FUCOSYLTRANSFERASE"/>
    <property type="match status" value="1"/>
</dbReference>
<dbReference type="Proteomes" id="UP000632774">
    <property type="component" value="Unassembled WGS sequence"/>
</dbReference>
<evidence type="ECO:0000313" key="4">
    <source>
        <dbReference type="Proteomes" id="UP000632774"/>
    </source>
</evidence>
<keyword evidence="2" id="KW-0808">Transferase</keyword>
<protein>
    <submittedName>
        <fullName evidence="3">Alpha-1,2-fucosyltransferase</fullName>
    </submittedName>
</protein>
<evidence type="ECO:0000256" key="1">
    <source>
        <dbReference type="ARBA" id="ARBA00022676"/>
    </source>
</evidence>
<comment type="caution">
    <text evidence="3">The sequence shown here is derived from an EMBL/GenBank/DDBJ whole genome shotgun (WGS) entry which is preliminary data.</text>
</comment>
<name>A0ABR9XFN5_9SPHI</name>
<gene>
    <name evidence="3" type="ORF">IRJ18_06500</name>
</gene>
<sequence length="206" mass="23918">MLKRSHGLKISKFSSTIAPGEVLEKLDDGALYDGFFQSLQYWGTYTADIARLFTIQPRYKQQYDLIAKDLPIDKTIIVIHIRRGDYLNHNFNLPDSYYHNAIKAMKITNPFYVFISDDTEYVKKEFEYLSNKYISENNEIIDLQLLQNADVCILSNSSFSWWGAWLNNKAGKTVYAPKNWLGFREGTEYPAGIMSNLNYNFISIEC</sequence>
<dbReference type="CDD" id="cd11301">
    <property type="entry name" value="Fut1_Fut2_like"/>
    <property type="match status" value="1"/>
</dbReference>
<dbReference type="Pfam" id="PF01531">
    <property type="entry name" value="Glyco_transf_11"/>
    <property type="match status" value="1"/>
</dbReference>
<evidence type="ECO:0000313" key="3">
    <source>
        <dbReference type="EMBL" id="MBE9666005.1"/>
    </source>
</evidence>
<dbReference type="RefSeq" id="WP_194105380.1">
    <property type="nucleotide sequence ID" value="NZ_JADFFM010000001.1"/>
</dbReference>
<dbReference type="InterPro" id="IPR002516">
    <property type="entry name" value="Glyco_trans_11"/>
</dbReference>
<dbReference type="EMBL" id="JADFFM010000001">
    <property type="protein sequence ID" value="MBE9666005.1"/>
    <property type="molecule type" value="Genomic_DNA"/>
</dbReference>
<organism evidence="3 4">
    <name type="scientific">Mucilaginibacter boryungensis</name>
    <dbReference type="NCBI Taxonomy" id="768480"/>
    <lineage>
        <taxon>Bacteria</taxon>
        <taxon>Pseudomonadati</taxon>
        <taxon>Bacteroidota</taxon>
        <taxon>Sphingobacteriia</taxon>
        <taxon>Sphingobacteriales</taxon>
        <taxon>Sphingobacteriaceae</taxon>
        <taxon>Mucilaginibacter</taxon>
    </lineage>
</organism>
<dbReference type="Gene3D" id="3.40.50.11350">
    <property type="match status" value="1"/>
</dbReference>
<proteinExistence type="predicted"/>
<reference evidence="3 4" key="1">
    <citation type="submission" date="2020-10" db="EMBL/GenBank/DDBJ databases">
        <title>Mucilaginibacter mali sp. nov., isolated from rhizosphere soil of apple orchard.</title>
        <authorList>
            <person name="Lee J.-S."/>
            <person name="Kim H.S."/>
            <person name="Kim J.-S."/>
        </authorList>
    </citation>
    <scope>NUCLEOTIDE SEQUENCE [LARGE SCALE GENOMIC DNA]</scope>
    <source>
        <strain evidence="3 4">KCTC 23157</strain>
    </source>
</reference>
<keyword evidence="1" id="KW-0328">Glycosyltransferase</keyword>